<keyword evidence="9 10" id="KW-0807">Transducer</keyword>
<keyword evidence="7 10" id="KW-0675">Receptor</keyword>
<evidence type="ECO:0000256" key="7">
    <source>
        <dbReference type="ARBA" id="ARBA00023170"/>
    </source>
</evidence>
<keyword evidence="4 12" id="KW-1133">Transmembrane helix</keyword>
<feature type="transmembrane region" description="Helical" evidence="12">
    <location>
        <begin position="169"/>
        <end position="192"/>
    </location>
</feature>
<dbReference type="OrthoDB" id="5989093at2759"/>
<feature type="region of interest" description="Disordered" evidence="11">
    <location>
        <begin position="214"/>
        <end position="237"/>
    </location>
</feature>
<comment type="similarity">
    <text evidence="10">Belongs to the G-protein coupled receptor 1 family.</text>
</comment>
<evidence type="ECO:0000256" key="11">
    <source>
        <dbReference type="SAM" id="MobiDB-lite"/>
    </source>
</evidence>
<reference evidence="13" key="1">
    <citation type="submission" date="2020-04" db="EMBL/GenBank/DDBJ databases">
        <authorList>
            <person name="Alioto T."/>
            <person name="Alioto T."/>
            <person name="Gomez Garrido J."/>
        </authorList>
    </citation>
    <scope>NUCLEOTIDE SEQUENCE</scope>
    <source>
        <strain evidence="13">A484AB</strain>
    </source>
</reference>
<keyword evidence="8" id="KW-0325">Glycoprotein</keyword>
<evidence type="ECO:0000256" key="9">
    <source>
        <dbReference type="ARBA" id="ARBA00023224"/>
    </source>
</evidence>
<dbReference type="PANTHER" id="PTHR24246">
    <property type="entry name" value="OLFACTORY RECEPTOR AND ADENOSINE RECEPTOR"/>
    <property type="match status" value="1"/>
</dbReference>
<dbReference type="Gene3D" id="1.20.1070.10">
    <property type="entry name" value="Rhodopsin 7-helix transmembrane proteins"/>
    <property type="match status" value="1"/>
</dbReference>
<feature type="transmembrane region" description="Helical" evidence="12">
    <location>
        <begin position="105"/>
        <end position="123"/>
    </location>
</feature>
<comment type="caution">
    <text evidence="13">The sequence shown here is derived from an EMBL/GenBank/DDBJ whole genome shotgun (WGS) entry which is preliminary data.</text>
</comment>
<evidence type="ECO:0000256" key="10">
    <source>
        <dbReference type="RuleBase" id="RU000688"/>
    </source>
</evidence>
<dbReference type="SMART" id="SM01381">
    <property type="entry name" value="7TM_GPCR_Srsx"/>
    <property type="match status" value="1"/>
</dbReference>
<keyword evidence="3 10" id="KW-0812">Transmembrane</keyword>
<evidence type="ECO:0000256" key="5">
    <source>
        <dbReference type="ARBA" id="ARBA00023040"/>
    </source>
</evidence>
<organism evidence="13 14">
    <name type="scientific">Paramuricea clavata</name>
    <name type="common">Red gorgonian</name>
    <name type="synonym">Violescent sea-whip</name>
    <dbReference type="NCBI Taxonomy" id="317549"/>
    <lineage>
        <taxon>Eukaryota</taxon>
        <taxon>Metazoa</taxon>
        <taxon>Cnidaria</taxon>
        <taxon>Anthozoa</taxon>
        <taxon>Octocorallia</taxon>
        <taxon>Malacalcyonacea</taxon>
        <taxon>Plexauridae</taxon>
        <taxon>Paramuricea</taxon>
    </lineage>
</organism>
<dbReference type="PROSITE" id="PS00237">
    <property type="entry name" value="G_PROTEIN_RECEP_F1_1"/>
    <property type="match status" value="1"/>
</dbReference>
<dbReference type="GO" id="GO:0004930">
    <property type="term" value="F:G protein-coupled receptor activity"/>
    <property type="evidence" value="ECO:0007669"/>
    <property type="project" value="UniProtKB-KW"/>
</dbReference>
<keyword evidence="6 12" id="KW-0472">Membrane</keyword>
<evidence type="ECO:0000313" key="13">
    <source>
        <dbReference type="EMBL" id="CAB3979206.1"/>
    </source>
</evidence>
<evidence type="ECO:0000256" key="1">
    <source>
        <dbReference type="ARBA" id="ARBA00004651"/>
    </source>
</evidence>
<evidence type="ECO:0000256" key="12">
    <source>
        <dbReference type="SAM" id="Phobius"/>
    </source>
</evidence>
<feature type="compositionally biased region" description="Low complexity" evidence="11">
    <location>
        <begin position="224"/>
        <end position="237"/>
    </location>
</feature>
<protein>
    <submittedName>
        <fullName evidence="13">Adrenocorticotropic hormone receptor-like</fullName>
    </submittedName>
</protein>
<evidence type="ECO:0000256" key="2">
    <source>
        <dbReference type="ARBA" id="ARBA00022475"/>
    </source>
</evidence>
<dbReference type="SUPFAM" id="SSF81321">
    <property type="entry name" value="Family A G protein-coupled receptor-like"/>
    <property type="match status" value="1"/>
</dbReference>
<dbReference type="EMBL" id="CACRXK020000177">
    <property type="protein sequence ID" value="CAB3979206.1"/>
    <property type="molecule type" value="Genomic_DNA"/>
</dbReference>
<dbReference type="PANTHER" id="PTHR24246:SF27">
    <property type="entry name" value="ADENOSINE RECEPTOR, ISOFORM A"/>
    <property type="match status" value="1"/>
</dbReference>
<evidence type="ECO:0000256" key="6">
    <source>
        <dbReference type="ARBA" id="ARBA00023136"/>
    </source>
</evidence>
<evidence type="ECO:0000313" key="14">
    <source>
        <dbReference type="Proteomes" id="UP001152795"/>
    </source>
</evidence>
<gene>
    <name evidence="13" type="ORF">PACLA_8A011098</name>
</gene>
<evidence type="ECO:0000256" key="8">
    <source>
        <dbReference type="ARBA" id="ARBA00023180"/>
    </source>
</evidence>
<name>A0A7D9H9Q3_PARCT</name>
<feature type="transmembrane region" description="Helical" evidence="12">
    <location>
        <begin position="144"/>
        <end position="163"/>
    </location>
</feature>
<evidence type="ECO:0000256" key="3">
    <source>
        <dbReference type="ARBA" id="ARBA00022692"/>
    </source>
</evidence>
<dbReference type="InterPro" id="IPR000276">
    <property type="entry name" value="GPCR_Rhodpsn"/>
</dbReference>
<sequence length="370" mass="41513">MESIHGYSYKKNCTPSGTALALAVMTASISFILFLLSIVGNILIILAVVLDPNKNLRTPFNWLIVNLAVADLITGIITDPVSASLHLKLYFEKKYTDGEVKALHMSYFVSCTASALSISSLAVERYLAVRKPNTYRTRMTNKRIVFTVAAIWLISLTLPNIYFKVGYTLYSFVFANASVFLAISITCFTYILMWRKIKRRSETVVNHDGRAMVNSLSSPEPQGPSTAPNNPTTSNPIITNTNKMEEKVTKMFLVVLIAMFCCYGPATMFIYLMNFCESCGCVALHWFYDLAFILIVINSSLNFCCYAMQSSRFRRAFIKILKIKKKNHQHHETIPKNENNGPGGCESMAAQREDIDVQMQEVAENTDTGI</sequence>
<dbReference type="CDD" id="cd00637">
    <property type="entry name" value="7tm_classA_rhodopsin-like"/>
    <property type="match status" value="1"/>
</dbReference>
<dbReference type="PROSITE" id="PS50262">
    <property type="entry name" value="G_PROTEIN_RECEP_F1_2"/>
    <property type="match status" value="1"/>
</dbReference>
<accession>A0A7D9H9Q3</accession>
<feature type="transmembrane region" description="Helical" evidence="12">
    <location>
        <begin position="285"/>
        <end position="308"/>
    </location>
</feature>
<keyword evidence="14" id="KW-1185">Reference proteome</keyword>
<proteinExistence type="inferred from homology"/>
<dbReference type="AlphaFoldDB" id="A0A7D9H9Q3"/>
<dbReference type="PRINTS" id="PR00237">
    <property type="entry name" value="GPCRRHODOPSN"/>
</dbReference>
<dbReference type="InterPro" id="IPR017452">
    <property type="entry name" value="GPCR_Rhodpsn_7TM"/>
</dbReference>
<feature type="transmembrane region" description="Helical" evidence="12">
    <location>
        <begin position="20"/>
        <end position="50"/>
    </location>
</feature>
<dbReference type="GO" id="GO:0005886">
    <property type="term" value="C:plasma membrane"/>
    <property type="evidence" value="ECO:0007669"/>
    <property type="project" value="UniProtKB-SubCell"/>
</dbReference>
<feature type="transmembrane region" description="Helical" evidence="12">
    <location>
        <begin position="62"/>
        <end position="85"/>
    </location>
</feature>
<feature type="transmembrane region" description="Helical" evidence="12">
    <location>
        <begin position="251"/>
        <end position="273"/>
    </location>
</feature>
<keyword evidence="2" id="KW-1003">Cell membrane</keyword>
<comment type="subcellular location">
    <subcellularLocation>
        <location evidence="1">Cell membrane</location>
        <topology evidence="1">Multi-pass membrane protein</topology>
    </subcellularLocation>
</comment>
<keyword evidence="5 10" id="KW-0297">G-protein coupled receptor</keyword>
<dbReference type="Pfam" id="PF00001">
    <property type="entry name" value="7tm_1"/>
    <property type="match status" value="2"/>
</dbReference>
<dbReference type="Proteomes" id="UP001152795">
    <property type="component" value="Unassembled WGS sequence"/>
</dbReference>
<evidence type="ECO:0000256" key="4">
    <source>
        <dbReference type="ARBA" id="ARBA00022989"/>
    </source>
</evidence>